<evidence type="ECO:0000313" key="2">
    <source>
        <dbReference type="Proteomes" id="UP001219518"/>
    </source>
</evidence>
<evidence type="ECO:0000313" key="1">
    <source>
        <dbReference type="EMBL" id="KAK3926143.1"/>
    </source>
</evidence>
<name>A0AAE1HRN5_9NEOP</name>
<keyword evidence="2" id="KW-1185">Reference proteome</keyword>
<sequence>MGYDQSMKILESGKKPYNVCDSAGDQDPPGRAVLAGEQGLLAELGHQVLQLGVPLLHADAQVLQGLDLSLELFDVLLLRPAAHGLALQVGAGLDQPPAVHDVLRPQAAAVLLRGEGVVADTQDVLLLRHDLVALCQLLAAVAQLLLQALVVRDELRERLLQHVQLLRDAWVGVNRKYKVCISCVVSPTFNCQTYPQGLRLPVSQGDRKLSLLCVRRGVLVLDGVQQHGVPRCQLGHQHEVRRRHALELLVQARHTCGPDYTSALWASARSAGDENTLTADTDAFLLTVAEALLAAVGFVLAVADPCADGLLAAAPDAAPNAAPNAAPARPPPAESVVTVPVVVALRTLRAEAGRAPAAGGALMSVTLASSLAPCSPAPPRQINQTKGTRISLASNNSVIYNSLLEFNAF</sequence>
<comment type="caution">
    <text evidence="1">The sequence shown here is derived from an EMBL/GenBank/DDBJ whole genome shotgun (WGS) entry which is preliminary data.</text>
</comment>
<gene>
    <name evidence="1" type="ORF">KUF71_014392</name>
</gene>
<reference evidence="1" key="2">
    <citation type="journal article" date="2023" name="BMC Genomics">
        <title>Pest status, molecular evolution, and epigenetic factors derived from the genome assembly of Frankliniella fusca, a thysanopteran phytovirus vector.</title>
        <authorList>
            <person name="Catto M.A."/>
            <person name="Labadie P.E."/>
            <person name="Jacobson A.L."/>
            <person name="Kennedy G.G."/>
            <person name="Srinivasan R."/>
            <person name="Hunt B.G."/>
        </authorList>
    </citation>
    <scope>NUCLEOTIDE SEQUENCE</scope>
    <source>
        <strain evidence="1">PL_HMW_Pooled</strain>
    </source>
</reference>
<dbReference type="AlphaFoldDB" id="A0AAE1HRN5"/>
<protein>
    <submittedName>
        <fullName evidence="1">CinA-like protein</fullName>
    </submittedName>
</protein>
<organism evidence="1 2">
    <name type="scientific">Frankliniella fusca</name>
    <dbReference type="NCBI Taxonomy" id="407009"/>
    <lineage>
        <taxon>Eukaryota</taxon>
        <taxon>Metazoa</taxon>
        <taxon>Ecdysozoa</taxon>
        <taxon>Arthropoda</taxon>
        <taxon>Hexapoda</taxon>
        <taxon>Insecta</taxon>
        <taxon>Pterygota</taxon>
        <taxon>Neoptera</taxon>
        <taxon>Paraneoptera</taxon>
        <taxon>Thysanoptera</taxon>
        <taxon>Terebrantia</taxon>
        <taxon>Thripoidea</taxon>
        <taxon>Thripidae</taxon>
        <taxon>Frankliniella</taxon>
    </lineage>
</organism>
<dbReference type="EMBL" id="JAHWGI010001243">
    <property type="protein sequence ID" value="KAK3926143.1"/>
    <property type="molecule type" value="Genomic_DNA"/>
</dbReference>
<accession>A0AAE1HRN5</accession>
<proteinExistence type="predicted"/>
<dbReference type="Proteomes" id="UP001219518">
    <property type="component" value="Unassembled WGS sequence"/>
</dbReference>
<reference evidence="1" key="1">
    <citation type="submission" date="2021-07" db="EMBL/GenBank/DDBJ databases">
        <authorList>
            <person name="Catto M.A."/>
            <person name="Jacobson A."/>
            <person name="Kennedy G."/>
            <person name="Labadie P."/>
            <person name="Hunt B.G."/>
            <person name="Srinivasan R."/>
        </authorList>
    </citation>
    <scope>NUCLEOTIDE SEQUENCE</scope>
    <source>
        <strain evidence="1">PL_HMW_Pooled</strain>
        <tissue evidence="1">Head</tissue>
    </source>
</reference>